<evidence type="ECO:0000313" key="19">
    <source>
        <dbReference type="Proteomes" id="UP000785679"/>
    </source>
</evidence>
<gene>
    <name evidence="18" type="ORF">FGO68_gene5583</name>
</gene>
<feature type="transmembrane region" description="Helical" evidence="16">
    <location>
        <begin position="1857"/>
        <end position="1878"/>
    </location>
</feature>
<feature type="transmembrane region" description="Helical" evidence="16">
    <location>
        <begin position="751"/>
        <end position="770"/>
    </location>
</feature>
<evidence type="ECO:0000256" key="6">
    <source>
        <dbReference type="ARBA" id="ARBA00022692"/>
    </source>
</evidence>
<feature type="region of interest" description="Disordered" evidence="15">
    <location>
        <begin position="353"/>
        <end position="398"/>
    </location>
</feature>
<feature type="transmembrane region" description="Helical" evidence="16">
    <location>
        <begin position="2415"/>
        <end position="2439"/>
    </location>
</feature>
<feature type="transmembrane region" description="Helical" evidence="16">
    <location>
        <begin position="824"/>
        <end position="844"/>
    </location>
</feature>
<sequence length="2885" mass="329892">MDSFNIHQLYKLLNREGRQKIILTNCLRTMNMSTESMKLVQGGQLPSSGYAMRSFMTIPDEQVDIIEEQCRLGDNTNLIAECSQAQLFSKLKVHDNKLADRPASRWLITTSNQQQNSPQNLLNNQELSQIEQNAQFRFEAQHLYSQDSNLPFETEKSQNRDDFMSRVKMEQLFEDGDSEANYRGGRNNASPQNKNNFAHSKGRNQERIKQEERKKAQRNIHDGQVPHYSNSNMQDGEYIRMTDHDNLFPKNNIAIQGRKYQQQVGIETTSMNDEGNLIIRRHLENDPSKFFSSKLQSKIEAKPPSEVNESIDCPATMSGANRSGINSNNSKLFNNGHNFNNTTGNSVIMKSQAQHGQLTDPSQNLNRKHRTKKTDNTNEDITIPVRQMESEPANGGVIYSEGEEGEEEEVLDGNSNNFSQELIDDAKAHSKGSPPRNKKRRSAKHQNVASYRPQTEEIQRRDAERSPSHIVSKFVETLQDPKSQNITKTSFMSNQSARNKQLANGALNKDWDDEKGYKLFSGHSDRVVKDVRNKHHNSAVVEKGEGIEQKESRLNRDSMQSSYTPADSQEINSLRPSLFKKKGSQSKKSIRFEDKSGENFSDEDDDASHTFRDETIGTQGENERGTKRTDGEEKPSQDAQKQDLLLPGYDPTAIGQSGGGAGGLILALMAHKKKLLEEGKASGPNEQIEEKLKPDVKETNDLELKEHSHHFPNQIASMALSMKSYDSKALNMFKQDSKFRLFCSFVASSKYFDNFILFCVLINCFSLGFYDQYVLANYHLNSSESYRLRIIDFINMVFTIIYLIECCMRAIFKGLILHKRAYLRSAWSLIDITILISGFLEFFIDARTSPALRIIRVLFRPMKTFNCIPSMRLQLKSLILSVPDFANVGVFLVFVFILFATMGVQQYSGELYNTCRYSATPDFETGEWPYDDSFNRVCSVSGYGGFKCPNGLTCGNVDQYEDIQFEGEDYDKRLYINYGITNFDNMGTSLLTVFQMITSETWYLQIVNLMDIDFPIIGALYCFSVIIIGQFFLLNLILAVIIQAFIKSQKRSIEEEIKRLEEGGDSLDTDGSGGGSDEDDDDEGGSDSNGSGTSSQSNTSSSQSSNDGQEMKNVPSKKFPKSGSIKGLRDEFDEIIENEDEDDYDDEDEDRKEESDNEAIGEVSLNSSQRKLVKKQRTMSNARQNPDLIFLGQNTLKKRRGKLNTPDSNQSQQDQDEQDKSETLLSQVKRGSGARNITDIHIEIPIKVGSRVLGGGDTEDGSMKIVHIGVGGSTQSKRGFELNDESRDEPKLKGSIAYQSPEINDLEFDGVAGASTDNRFTINLSGPGLNKDAKQSAVYPPLSNILHLTSKLNHYQDAGGDDANMIPLNDVDGGNNSKTRFQKDKESRMLAMRRSHTAGFGQQKKRKKRQNGDKSRHGSNVTSLFKDAMSQKGLDKSERKKQEQAEREKEKQKKLQESLLNTAKIREEEQKYEKNEDFTAFLRKRATTRRIANIFTEMREKIVERRTNETSSRQMLPSIREESLATKTAQTLAQPSSPIKQEGLSTLTIPGRQGMSSNQLLSQDMNQIQSDLISRTQSNNLQLPNVGGFGDKVANITVNSFNQSNTGLNLNKKIAKGILKSVNVHNAGGGGQGLSMASGQMPLRSSAFEIKQQKNIAFSEKKELNLQRQTNIFKQSLKKNLTRKGQELGMIQQSDDEPVNKQKTVILEKLTSKVMNNLENAEIGQQIVNKNAVGEGTEKGDLDALLSKKFILEMRKNMVMNLLKMASQKNTIIDRRNKYKFVDTIYRIQRHPLFSGFMYMITAGNLIVLIYDHYPDTSQFYRRQEIWNSLFTICFILEMILKLSAYGFENYVKSSGYNILDAIFAMISLADVLTTFVMLEDDQINTGVLITVLRATRILRIFKFARFWRGFKILLQTLWETLNRTSAFICLMIVVLFSYIMLGQELFAYKARINRGTNEIDWDNGISPVQNFDSFISSLVSIFLILLNDGQSAVFYDYYRSGHAISSTIFWISAVIIVQKILNNLFIAIILEKFKELTLKNEIFSIEDDCFDYDSKLWENIVQFFAPYWGRFKVRLMNSWVMRLKSWLFWWDHDEKQKQKKKLTKKQLDAIRANRRKSAAVSDVGYNMNFLRSQTFKQRRQSVDPSILEAQHNDPDKLHGVSVFFFDDKNKIRIFLHHLTSHERYNNFMVVLILLSAIQLAMDTPLLDPKSKTKKIFYYIDYVTLGIFTLEAIAKIIAHGFFFTGHFSYLRSGWNVLDFTILIFSYLCLTPLVSTFKVVKAFKIQKSLRLIGRNEGLKVALRALIFAIPNVLRITVIMSLFYMIFAVISISYFKGKLFYCRDSIENLFLDSKWDCLNAGGSWLNRVYNWDNFQNSIVTLFVMATTAGWGEMMTHTVISRGEDLVPQAENLPRNPIWMAFYTLFMLVGSTFFLNLFVGVVQTTFRSEQQKEGGDKLLTDKQREWIDLKLLVLRSAPIQHLKAPKNNLRRICFRIQAHRHFEKFIQFTIMLNTLILMVKWYRQPSQIQNVTDVMNNLFTLVFVCEALIRIIGIGWRNYIKDSWNVFDFAIALGSIVGIMISLNTEIQIKGTSILRAFRILRLLRLLRRGGQSLNNIFNTFVITMQSLANIGGLMLLFMYIYAIIGMIYLGEAKRNMNMNAYINFESFTNAFITLFTVATADTWNYTMASFTFTNEPWNQCKKDPSFQDYVDNGYETIGCGSRNGAFVYFVSFQFLVNFVFLKLLISIIIEGFKNTQVQDERLFNNEQREKFREAWAEFDPDATTFIKLKDLRFFLFKIGAPLGFDETFHDSRFLQDKFIASLELPTYQNFLSYQFLDVLDALSFRVMVLDHIKRIEDQEKQLEKERSKESSGRYLERSEQAYLPEAV</sequence>
<feature type="compositionally biased region" description="Polar residues" evidence="15">
    <location>
        <begin position="187"/>
        <end position="198"/>
    </location>
</feature>
<evidence type="ECO:0000256" key="7">
    <source>
        <dbReference type="ARBA" id="ARBA00022737"/>
    </source>
</evidence>
<dbReference type="PANTHER" id="PTHR45628:SF7">
    <property type="entry name" value="VOLTAGE-DEPENDENT CALCIUM CHANNEL TYPE A SUBUNIT ALPHA-1"/>
    <property type="match status" value="1"/>
</dbReference>
<dbReference type="FunFam" id="1.10.287.70:FF:000117">
    <property type="entry name" value="Voltage-gated Ca2+ channel, alpha subunit"/>
    <property type="match status" value="1"/>
</dbReference>
<dbReference type="GO" id="GO:0098703">
    <property type="term" value="P:calcium ion import across plasma membrane"/>
    <property type="evidence" value="ECO:0007669"/>
    <property type="project" value="TreeGrafter"/>
</dbReference>
<protein>
    <recommendedName>
        <fullName evidence="17">EF-hand domain-containing protein</fullName>
    </recommendedName>
</protein>
<evidence type="ECO:0000256" key="14">
    <source>
        <dbReference type="ARBA" id="ARBA00023303"/>
    </source>
</evidence>
<feature type="compositionally biased region" description="Basic and acidic residues" evidence="15">
    <location>
        <begin position="607"/>
        <end position="636"/>
    </location>
</feature>
<dbReference type="InterPro" id="IPR005821">
    <property type="entry name" value="Ion_trans_dom"/>
</dbReference>
<feature type="transmembrane region" description="Helical" evidence="16">
    <location>
        <begin position="1793"/>
        <end position="1814"/>
    </location>
</feature>
<feature type="transmembrane region" description="Helical" evidence="16">
    <location>
        <begin position="2625"/>
        <end position="2647"/>
    </location>
</feature>
<feature type="transmembrane region" description="Helical" evidence="16">
    <location>
        <begin position="1975"/>
        <end position="1996"/>
    </location>
</feature>
<keyword evidence="2" id="KW-0813">Transport</keyword>
<dbReference type="Pfam" id="PF00520">
    <property type="entry name" value="Ion_trans"/>
    <property type="match status" value="4"/>
</dbReference>
<dbReference type="Gene3D" id="1.20.120.350">
    <property type="entry name" value="Voltage-gated potassium channels. Chain C"/>
    <property type="match status" value="4"/>
</dbReference>
<evidence type="ECO:0000259" key="17">
    <source>
        <dbReference type="PROSITE" id="PS50222"/>
    </source>
</evidence>
<evidence type="ECO:0000313" key="18">
    <source>
        <dbReference type="EMBL" id="TNV88124.1"/>
    </source>
</evidence>
<keyword evidence="4" id="KW-0109">Calcium transport</keyword>
<feature type="transmembrane region" description="Helical" evidence="16">
    <location>
        <begin position="2188"/>
        <end position="2207"/>
    </location>
</feature>
<feature type="region of interest" description="Disordered" evidence="15">
    <location>
        <begin position="1366"/>
        <end position="1458"/>
    </location>
</feature>
<keyword evidence="9" id="KW-0851">Voltage-gated channel</keyword>
<feature type="compositionally biased region" description="Basic and acidic residues" evidence="15">
    <location>
        <begin position="454"/>
        <end position="467"/>
    </location>
</feature>
<feature type="region of interest" description="Disordered" evidence="15">
    <location>
        <begin position="2858"/>
        <end position="2885"/>
    </location>
</feature>
<keyword evidence="13" id="KW-0325">Glycoprotein</keyword>
<dbReference type="Gene3D" id="1.10.287.70">
    <property type="match status" value="4"/>
</dbReference>
<comment type="caution">
    <text evidence="18">The sequence shown here is derived from an EMBL/GenBank/DDBJ whole genome shotgun (WGS) entry which is preliminary data.</text>
</comment>
<feature type="compositionally biased region" description="Basic and acidic residues" evidence="15">
    <location>
        <begin position="1433"/>
        <end position="1456"/>
    </location>
</feature>
<evidence type="ECO:0000256" key="10">
    <source>
        <dbReference type="ARBA" id="ARBA00022989"/>
    </source>
</evidence>
<feature type="transmembrane region" description="Helical" evidence="16">
    <location>
        <begin position="2254"/>
        <end position="2279"/>
    </location>
</feature>
<dbReference type="EMBL" id="RRYP01000068">
    <property type="protein sequence ID" value="TNV88124.1"/>
    <property type="molecule type" value="Genomic_DNA"/>
</dbReference>
<name>A0A8J8P8Z8_HALGN</name>
<feature type="transmembrane region" description="Helical" evidence="16">
    <location>
        <begin position="2531"/>
        <end position="2549"/>
    </location>
</feature>
<dbReference type="PANTHER" id="PTHR45628">
    <property type="entry name" value="VOLTAGE-DEPENDENT CALCIUM CHANNEL TYPE A SUBUNIT ALPHA-1"/>
    <property type="match status" value="1"/>
</dbReference>
<dbReference type="InterPro" id="IPR050599">
    <property type="entry name" value="VDCC_alpha-1_subunit"/>
</dbReference>
<evidence type="ECO:0000256" key="2">
    <source>
        <dbReference type="ARBA" id="ARBA00022448"/>
    </source>
</evidence>
<evidence type="ECO:0000256" key="8">
    <source>
        <dbReference type="ARBA" id="ARBA00022837"/>
    </source>
</evidence>
<feature type="transmembrane region" description="Helical" evidence="16">
    <location>
        <begin position="1016"/>
        <end position="1042"/>
    </location>
</feature>
<feature type="region of interest" description="Disordered" evidence="15">
    <location>
        <begin position="176"/>
        <end position="217"/>
    </location>
</feature>
<feature type="transmembrane region" description="Helical" evidence="16">
    <location>
        <begin position="790"/>
        <end position="812"/>
    </location>
</feature>
<organism evidence="18 19">
    <name type="scientific">Halteria grandinella</name>
    <dbReference type="NCBI Taxonomy" id="5974"/>
    <lineage>
        <taxon>Eukaryota</taxon>
        <taxon>Sar</taxon>
        <taxon>Alveolata</taxon>
        <taxon>Ciliophora</taxon>
        <taxon>Intramacronucleata</taxon>
        <taxon>Spirotrichea</taxon>
        <taxon>Stichotrichia</taxon>
        <taxon>Sporadotrichida</taxon>
        <taxon>Halteriidae</taxon>
        <taxon>Halteria</taxon>
    </lineage>
</organism>
<keyword evidence="6 16" id="KW-0812">Transmembrane</keyword>
<evidence type="ECO:0000256" key="11">
    <source>
        <dbReference type="ARBA" id="ARBA00023065"/>
    </source>
</evidence>
<accession>A0A8J8P8Z8</accession>
<evidence type="ECO:0000256" key="12">
    <source>
        <dbReference type="ARBA" id="ARBA00023136"/>
    </source>
</evidence>
<evidence type="ECO:0000256" key="16">
    <source>
        <dbReference type="SAM" id="Phobius"/>
    </source>
</evidence>
<proteinExistence type="predicted"/>
<keyword evidence="5" id="KW-0107">Calcium channel</keyword>
<feature type="transmembrane region" description="Helical" evidence="16">
    <location>
        <begin position="1826"/>
        <end position="1845"/>
    </location>
</feature>
<feature type="transmembrane region" description="Helical" evidence="16">
    <location>
        <begin position="2300"/>
        <end position="2333"/>
    </location>
</feature>
<dbReference type="GO" id="GO:0005891">
    <property type="term" value="C:voltage-gated calcium channel complex"/>
    <property type="evidence" value="ECO:0007669"/>
    <property type="project" value="TreeGrafter"/>
</dbReference>
<feature type="region of interest" description="Disordered" evidence="15">
    <location>
        <begin position="1060"/>
        <end position="1231"/>
    </location>
</feature>
<feature type="compositionally biased region" description="Polar residues" evidence="15">
    <location>
        <begin position="353"/>
        <end position="365"/>
    </location>
</feature>
<dbReference type="InterPro" id="IPR002048">
    <property type="entry name" value="EF_hand_dom"/>
</dbReference>
<feature type="compositionally biased region" description="Acidic residues" evidence="15">
    <location>
        <begin position="1131"/>
        <end position="1159"/>
    </location>
</feature>
<feature type="region of interest" description="Disordered" evidence="15">
    <location>
        <begin position="528"/>
        <end position="639"/>
    </location>
</feature>
<reference evidence="18" key="1">
    <citation type="submission" date="2019-06" db="EMBL/GenBank/DDBJ databases">
        <authorList>
            <person name="Zheng W."/>
        </authorList>
    </citation>
    <scope>NUCLEOTIDE SEQUENCE</scope>
    <source>
        <strain evidence="18">QDHG01</strain>
    </source>
</reference>
<dbReference type="InterPro" id="IPR027359">
    <property type="entry name" value="Volt_channel_dom_sf"/>
</dbReference>
<feature type="domain" description="EF-hand" evidence="17">
    <location>
        <begin position="2764"/>
        <end position="2799"/>
    </location>
</feature>
<feature type="compositionally biased region" description="Basic residues" evidence="15">
    <location>
        <begin position="578"/>
        <end position="589"/>
    </location>
</feature>
<dbReference type="OrthoDB" id="193091at2759"/>
<keyword evidence="12 16" id="KW-0472">Membrane</keyword>
<keyword evidence="11" id="KW-0406">Ion transport</keyword>
<evidence type="ECO:0000256" key="13">
    <source>
        <dbReference type="ARBA" id="ARBA00023180"/>
    </source>
</evidence>
<feature type="compositionally biased region" description="Basic and acidic residues" evidence="15">
    <location>
        <begin position="203"/>
        <end position="214"/>
    </location>
</feature>
<evidence type="ECO:0000256" key="15">
    <source>
        <dbReference type="SAM" id="MobiDB-lite"/>
    </source>
</evidence>
<keyword evidence="10 16" id="KW-1133">Transmembrane helix</keyword>
<feature type="compositionally biased region" description="Polar residues" evidence="15">
    <location>
        <begin position="557"/>
        <end position="575"/>
    </location>
</feature>
<evidence type="ECO:0000256" key="9">
    <source>
        <dbReference type="ARBA" id="ARBA00022882"/>
    </source>
</evidence>
<dbReference type="GO" id="GO:0008331">
    <property type="term" value="F:high voltage-gated calcium channel activity"/>
    <property type="evidence" value="ECO:0007669"/>
    <property type="project" value="TreeGrafter"/>
</dbReference>
<dbReference type="GO" id="GO:0005509">
    <property type="term" value="F:calcium ion binding"/>
    <property type="evidence" value="ECO:0007669"/>
    <property type="project" value="InterPro"/>
</dbReference>
<keyword evidence="19" id="KW-1185">Reference proteome</keyword>
<dbReference type="InterPro" id="IPR031649">
    <property type="entry name" value="GPHH_dom"/>
</dbReference>
<feature type="compositionally biased region" description="Low complexity" evidence="15">
    <location>
        <begin position="1086"/>
        <end position="1108"/>
    </location>
</feature>
<evidence type="ECO:0000256" key="3">
    <source>
        <dbReference type="ARBA" id="ARBA00022553"/>
    </source>
</evidence>
<dbReference type="Gene3D" id="1.10.238.10">
    <property type="entry name" value="EF-hand"/>
    <property type="match status" value="1"/>
</dbReference>
<evidence type="ECO:0000256" key="4">
    <source>
        <dbReference type="ARBA" id="ARBA00022568"/>
    </source>
</evidence>
<keyword evidence="7" id="KW-0677">Repeat</keyword>
<evidence type="ECO:0000256" key="1">
    <source>
        <dbReference type="ARBA" id="ARBA00004141"/>
    </source>
</evidence>
<feature type="transmembrane region" description="Helical" evidence="16">
    <location>
        <begin position="2219"/>
        <end position="2242"/>
    </location>
</feature>
<feature type="compositionally biased region" description="Low complexity" evidence="15">
    <location>
        <begin position="326"/>
        <end position="336"/>
    </location>
</feature>
<feature type="compositionally biased region" description="Acidic residues" evidence="15">
    <location>
        <begin position="1076"/>
        <end position="1085"/>
    </location>
</feature>
<keyword evidence="14" id="KW-0407">Ion channel</keyword>
<feature type="transmembrane region" description="Helical" evidence="16">
    <location>
        <begin position="2502"/>
        <end position="2519"/>
    </location>
</feature>
<feature type="region of interest" description="Disordered" evidence="15">
    <location>
        <begin position="426"/>
        <end position="467"/>
    </location>
</feature>
<feature type="region of interest" description="Disordered" evidence="15">
    <location>
        <begin position="317"/>
        <end position="336"/>
    </location>
</feature>
<feature type="transmembrane region" description="Helical" evidence="16">
    <location>
        <begin position="1922"/>
        <end position="1942"/>
    </location>
</feature>
<dbReference type="Proteomes" id="UP000785679">
    <property type="component" value="Unassembled WGS sequence"/>
</dbReference>
<dbReference type="SUPFAM" id="SSF81324">
    <property type="entry name" value="Voltage-gated potassium channels"/>
    <property type="match status" value="4"/>
</dbReference>
<feature type="transmembrane region" description="Helical" evidence="16">
    <location>
        <begin position="2659"/>
        <end position="2678"/>
    </location>
</feature>
<dbReference type="Pfam" id="PF16905">
    <property type="entry name" value="GPHH"/>
    <property type="match status" value="1"/>
</dbReference>
<feature type="transmembrane region" description="Helical" evidence="16">
    <location>
        <begin position="878"/>
        <end position="902"/>
    </location>
</feature>
<feature type="transmembrane region" description="Helical" evidence="16">
    <location>
        <begin position="2561"/>
        <end position="2580"/>
    </location>
</feature>
<evidence type="ECO:0000256" key="5">
    <source>
        <dbReference type="ARBA" id="ARBA00022673"/>
    </source>
</evidence>
<comment type="subcellular location">
    <subcellularLocation>
        <location evidence="1">Membrane</location>
        <topology evidence="1">Multi-pass membrane protein</topology>
    </subcellularLocation>
</comment>
<keyword evidence="8" id="KW-0106">Calcium</keyword>
<feature type="compositionally biased region" description="Basic and acidic residues" evidence="15">
    <location>
        <begin position="2858"/>
        <end position="2877"/>
    </location>
</feature>
<feature type="transmembrane region" description="Helical" evidence="16">
    <location>
        <begin position="2008"/>
        <end position="2031"/>
    </location>
</feature>
<feature type="compositionally biased region" description="Basic and acidic residues" evidence="15">
    <location>
        <begin position="542"/>
        <end position="556"/>
    </location>
</feature>
<keyword evidence="3" id="KW-0597">Phosphoprotein</keyword>
<dbReference type="PROSITE" id="PS50222">
    <property type="entry name" value="EF_HAND_2"/>
    <property type="match status" value="1"/>
</dbReference>
<feature type="transmembrane region" description="Helical" evidence="16">
    <location>
        <begin position="2723"/>
        <end position="2743"/>
    </location>
</feature>